<accession>A0A1G8SFK8</accession>
<organism evidence="3 4">
    <name type="scientific">Pseudomonas abietaniphila</name>
    <dbReference type="NCBI Taxonomy" id="89065"/>
    <lineage>
        <taxon>Bacteria</taxon>
        <taxon>Pseudomonadati</taxon>
        <taxon>Pseudomonadota</taxon>
        <taxon>Gammaproteobacteria</taxon>
        <taxon>Pseudomonadales</taxon>
        <taxon>Pseudomonadaceae</taxon>
        <taxon>Pseudomonas</taxon>
    </lineage>
</organism>
<gene>
    <name evidence="3" type="ORF">SAMN05216605_12526</name>
</gene>
<dbReference type="Gene3D" id="3.40.50.1240">
    <property type="entry name" value="Phosphoglycerate mutase-like"/>
    <property type="match status" value="1"/>
</dbReference>
<dbReference type="SMART" id="SM00855">
    <property type="entry name" value="PGAM"/>
    <property type="match status" value="1"/>
</dbReference>
<protein>
    <submittedName>
        <fullName evidence="3">Broad specificity phosphatase PhoE</fullName>
    </submittedName>
</protein>
<dbReference type="GO" id="GO:0016791">
    <property type="term" value="F:phosphatase activity"/>
    <property type="evidence" value="ECO:0007669"/>
    <property type="project" value="TreeGrafter"/>
</dbReference>
<dbReference type="SUPFAM" id="SSF53254">
    <property type="entry name" value="Phosphoglycerate mutase-like"/>
    <property type="match status" value="1"/>
</dbReference>
<keyword evidence="1" id="KW-0324">Glycolysis</keyword>
<dbReference type="GO" id="GO:0005737">
    <property type="term" value="C:cytoplasm"/>
    <property type="evidence" value="ECO:0007669"/>
    <property type="project" value="TreeGrafter"/>
</dbReference>
<dbReference type="InterPro" id="IPR001345">
    <property type="entry name" value="PG/BPGM_mutase_AS"/>
</dbReference>
<keyword evidence="4" id="KW-1185">Reference proteome</keyword>
<dbReference type="EMBL" id="FNCO01000025">
    <property type="protein sequence ID" value="SDJ27943.1"/>
    <property type="molecule type" value="Genomic_DNA"/>
</dbReference>
<dbReference type="RefSeq" id="WP_074758863.1">
    <property type="nucleotide sequence ID" value="NZ_FNCO01000025.1"/>
</dbReference>
<dbReference type="InterPro" id="IPR050275">
    <property type="entry name" value="PGM_Phosphatase"/>
</dbReference>
<dbReference type="CDD" id="cd07067">
    <property type="entry name" value="HP_PGM_like"/>
    <property type="match status" value="1"/>
</dbReference>
<dbReference type="PROSITE" id="PS00175">
    <property type="entry name" value="PG_MUTASE"/>
    <property type="match status" value="1"/>
</dbReference>
<sequence length="218" mass="24423">MKLVRLIRHGESAANAGAATQDHQSIPLTEHGVDQARRVAHSFATAPDLIVTSPFSRALATAQFTASAFPSVPMETWPIQEFTYLEPARCVNTSVAQRRDWVREYWNQANPTFVDGDGAESFLEFVSRAEAFLRRLAAHPAEDIVVFSHGQFINAVAWLIERQPTEIDSRAMVDWREYEIVNHVENCGGYQLMYGQSDSGWRLTSRDAEGAALRARLS</sequence>
<evidence type="ECO:0000256" key="1">
    <source>
        <dbReference type="ARBA" id="ARBA00023152"/>
    </source>
</evidence>
<proteinExistence type="predicted"/>
<evidence type="ECO:0000313" key="3">
    <source>
        <dbReference type="EMBL" id="SDJ27943.1"/>
    </source>
</evidence>
<keyword evidence="2" id="KW-0413">Isomerase</keyword>
<dbReference type="InterPro" id="IPR029033">
    <property type="entry name" value="His_PPase_superfam"/>
</dbReference>
<dbReference type="STRING" id="89065.SAMN05216605_12526"/>
<name>A0A1G8SFK8_9PSED</name>
<dbReference type="OrthoDB" id="9082843at2"/>
<evidence type="ECO:0000313" key="4">
    <source>
        <dbReference type="Proteomes" id="UP000182894"/>
    </source>
</evidence>
<dbReference type="AlphaFoldDB" id="A0A1G8SFK8"/>
<dbReference type="InterPro" id="IPR013078">
    <property type="entry name" value="His_Pase_superF_clade-1"/>
</dbReference>
<dbReference type="PANTHER" id="PTHR48100">
    <property type="entry name" value="BROAD-SPECIFICITY PHOSPHATASE YOR283W-RELATED"/>
    <property type="match status" value="1"/>
</dbReference>
<evidence type="ECO:0000256" key="2">
    <source>
        <dbReference type="ARBA" id="ARBA00023235"/>
    </source>
</evidence>
<dbReference type="PANTHER" id="PTHR48100:SF1">
    <property type="entry name" value="HISTIDINE PHOSPHATASE FAMILY PROTEIN-RELATED"/>
    <property type="match status" value="1"/>
</dbReference>
<reference evidence="4" key="1">
    <citation type="submission" date="2016-10" db="EMBL/GenBank/DDBJ databases">
        <authorList>
            <person name="Varghese N."/>
            <person name="Submissions S."/>
        </authorList>
    </citation>
    <scope>NUCLEOTIDE SEQUENCE [LARGE SCALE GENOMIC DNA]</scope>
    <source>
        <strain evidence="4">ATCC 700689</strain>
    </source>
</reference>
<dbReference type="Proteomes" id="UP000182894">
    <property type="component" value="Unassembled WGS sequence"/>
</dbReference>
<dbReference type="Pfam" id="PF00300">
    <property type="entry name" value="His_Phos_1"/>
    <property type="match status" value="1"/>
</dbReference>